<organism evidence="1 2">
    <name type="scientific">Actinocatenispora thailandica</name>
    <dbReference type="NCBI Taxonomy" id="227318"/>
    <lineage>
        <taxon>Bacteria</taxon>
        <taxon>Bacillati</taxon>
        <taxon>Actinomycetota</taxon>
        <taxon>Actinomycetes</taxon>
        <taxon>Micromonosporales</taxon>
        <taxon>Micromonosporaceae</taxon>
        <taxon>Actinocatenispora</taxon>
    </lineage>
</organism>
<sequence>MTQHRSDPDPFTTELLGWIQGATERICGSVAGLTEAQVRTPAAPSGWTIAGLVGHVHDSTWFWLHHVIAGNPMRFRGDDGWDNDPDLPFPQLVARLREDTARGCAAIARTASTDAPGWWPEGAWGGYRQDTVRGVLVHLLNDNAAHTGHLDLAREAIDGGVWDYAIDGIRRPADRN</sequence>
<evidence type="ECO:0008006" key="3">
    <source>
        <dbReference type="Google" id="ProtNLM"/>
    </source>
</evidence>
<dbReference type="Pfam" id="PF04978">
    <property type="entry name" value="MST"/>
    <property type="match status" value="1"/>
</dbReference>
<dbReference type="AlphaFoldDB" id="A0A7R7HYY4"/>
<dbReference type="Proteomes" id="UP000611640">
    <property type="component" value="Chromosome"/>
</dbReference>
<dbReference type="InterPro" id="IPR034660">
    <property type="entry name" value="DinB/YfiT-like"/>
</dbReference>
<dbReference type="Gene3D" id="1.20.120.450">
    <property type="entry name" value="dinb family like domain"/>
    <property type="match status" value="1"/>
</dbReference>
<name>A0A7R7HYY4_9ACTN</name>
<proteinExistence type="predicted"/>
<reference evidence="1 2" key="1">
    <citation type="submission" date="2020-08" db="EMBL/GenBank/DDBJ databases">
        <title>Whole genome shotgun sequence of Actinocatenispora thailandica NBRC 105041.</title>
        <authorList>
            <person name="Komaki H."/>
            <person name="Tamura T."/>
        </authorList>
    </citation>
    <scope>NUCLEOTIDE SEQUENCE [LARGE SCALE GENOMIC DNA]</scope>
    <source>
        <strain evidence="1 2">NBRC 105041</strain>
    </source>
</reference>
<dbReference type="RefSeq" id="WP_203963305.1">
    <property type="nucleotide sequence ID" value="NZ_AP023355.1"/>
</dbReference>
<keyword evidence="2" id="KW-1185">Reference proteome</keyword>
<dbReference type="SUPFAM" id="SSF109854">
    <property type="entry name" value="DinB/YfiT-like putative metalloenzymes"/>
    <property type="match status" value="1"/>
</dbReference>
<evidence type="ECO:0000313" key="2">
    <source>
        <dbReference type="Proteomes" id="UP000611640"/>
    </source>
</evidence>
<gene>
    <name evidence="1" type="ORF">Athai_45440</name>
</gene>
<dbReference type="KEGG" id="atl:Athai_45440"/>
<dbReference type="EMBL" id="AP023355">
    <property type="protein sequence ID" value="BCJ37041.1"/>
    <property type="molecule type" value="Genomic_DNA"/>
</dbReference>
<evidence type="ECO:0000313" key="1">
    <source>
        <dbReference type="EMBL" id="BCJ37041.1"/>
    </source>
</evidence>
<accession>A0A7R7HYY4</accession>
<dbReference type="InterPro" id="IPR007061">
    <property type="entry name" value="MST-like"/>
</dbReference>
<protein>
    <recommendedName>
        <fullName evidence="3">Mini-circle protein</fullName>
    </recommendedName>
</protein>